<evidence type="ECO:0000256" key="3">
    <source>
        <dbReference type="ARBA" id="ARBA00022722"/>
    </source>
</evidence>
<dbReference type="PROSITE" id="PS01321">
    <property type="entry name" value="RUVC"/>
    <property type="match status" value="1"/>
</dbReference>
<dbReference type="Gene3D" id="3.30.420.10">
    <property type="entry name" value="Ribonuclease H-like superfamily/Ribonuclease H"/>
    <property type="match status" value="1"/>
</dbReference>
<name>A0A6S6TN12_9GAMM</name>
<evidence type="ECO:0000256" key="12">
    <source>
        <dbReference type="ARBA" id="ARBA00029354"/>
    </source>
</evidence>
<dbReference type="GO" id="GO:0005737">
    <property type="term" value="C:cytoplasm"/>
    <property type="evidence" value="ECO:0007669"/>
    <property type="project" value="UniProtKB-SubCell"/>
</dbReference>
<dbReference type="EMBL" id="CACVAY010000117">
    <property type="protein sequence ID" value="CAA6824221.1"/>
    <property type="molecule type" value="Genomic_DNA"/>
</dbReference>
<dbReference type="NCBIfam" id="TIGR00228">
    <property type="entry name" value="ruvC"/>
    <property type="match status" value="1"/>
</dbReference>
<dbReference type="InterPro" id="IPR020563">
    <property type="entry name" value="X-over_junc_endoDNase_Mg_BS"/>
</dbReference>
<evidence type="ECO:0000256" key="8">
    <source>
        <dbReference type="ARBA" id="ARBA00022842"/>
    </source>
</evidence>
<keyword evidence="6 13" id="KW-0227">DNA damage</keyword>
<feature type="binding site" evidence="13">
    <location>
        <position position="67"/>
    </location>
    <ligand>
        <name>Mg(2+)</name>
        <dbReference type="ChEBI" id="CHEBI:18420"/>
        <label>2</label>
    </ligand>
</feature>
<dbReference type="EC" id="3.1.21.10" evidence="13 14"/>
<evidence type="ECO:0000256" key="7">
    <source>
        <dbReference type="ARBA" id="ARBA00022801"/>
    </source>
</evidence>
<dbReference type="GO" id="GO:0008821">
    <property type="term" value="F:crossover junction DNA endonuclease activity"/>
    <property type="evidence" value="ECO:0007669"/>
    <property type="project" value="UniProtKB-UniRule"/>
</dbReference>
<keyword evidence="8 13" id="KW-0460">Magnesium</keyword>
<reference evidence="15" key="1">
    <citation type="submission" date="2020-01" db="EMBL/GenBank/DDBJ databases">
        <authorList>
            <person name="Meier V. D."/>
            <person name="Meier V D."/>
        </authorList>
    </citation>
    <scope>NUCLEOTIDE SEQUENCE</scope>
    <source>
        <strain evidence="15">HLG_WM_MAG_07</strain>
    </source>
</reference>
<evidence type="ECO:0000256" key="13">
    <source>
        <dbReference type="HAMAP-Rule" id="MF_00034"/>
    </source>
</evidence>
<protein>
    <recommendedName>
        <fullName evidence="13 14">Crossover junction endodeoxyribonuclease RuvC</fullName>
        <ecNumber evidence="13 14">3.1.21.10</ecNumber>
    </recommendedName>
    <alternativeName>
        <fullName evidence="13">Holliday junction nuclease RuvC</fullName>
    </alternativeName>
    <alternativeName>
        <fullName evidence="13">Holliday junction resolvase RuvC</fullName>
    </alternativeName>
</protein>
<gene>
    <name evidence="13" type="primary">ruvC</name>
    <name evidence="15" type="ORF">HELGO_WM6792</name>
</gene>
<evidence type="ECO:0000256" key="5">
    <source>
        <dbReference type="ARBA" id="ARBA00022759"/>
    </source>
</evidence>
<comment type="cofactor">
    <cofactor evidence="13">
        <name>Mg(2+)</name>
        <dbReference type="ChEBI" id="CHEBI:18420"/>
    </cofactor>
    <text evidence="13">Binds 2 Mg(2+) ion per subunit.</text>
</comment>
<dbReference type="PANTHER" id="PTHR30194:SF3">
    <property type="entry name" value="CROSSOVER JUNCTION ENDODEOXYRIBONUCLEASE RUVC"/>
    <property type="match status" value="1"/>
</dbReference>
<dbReference type="FunFam" id="3.30.420.10:FF:000002">
    <property type="entry name" value="Crossover junction endodeoxyribonuclease RuvC"/>
    <property type="match status" value="1"/>
</dbReference>
<keyword evidence="9 13" id="KW-0238">DNA-binding</keyword>
<evidence type="ECO:0000256" key="2">
    <source>
        <dbReference type="ARBA" id="ARBA00022490"/>
    </source>
</evidence>
<feature type="binding site" evidence="13">
    <location>
        <position position="8"/>
    </location>
    <ligand>
        <name>Mg(2+)</name>
        <dbReference type="ChEBI" id="CHEBI:18420"/>
        <label>1</label>
    </ligand>
</feature>
<evidence type="ECO:0000256" key="11">
    <source>
        <dbReference type="ARBA" id="ARBA00023204"/>
    </source>
</evidence>
<evidence type="ECO:0000256" key="10">
    <source>
        <dbReference type="ARBA" id="ARBA00023172"/>
    </source>
</evidence>
<dbReference type="GO" id="GO:0006281">
    <property type="term" value="P:DNA repair"/>
    <property type="evidence" value="ECO:0007669"/>
    <property type="project" value="UniProtKB-UniRule"/>
</dbReference>
<dbReference type="InterPro" id="IPR002176">
    <property type="entry name" value="X-over_junc_endoDNase_RuvC"/>
</dbReference>
<keyword evidence="7 13" id="KW-0378">Hydrolase</keyword>
<evidence type="ECO:0000256" key="14">
    <source>
        <dbReference type="NCBIfam" id="TIGR00228"/>
    </source>
</evidence>
<keyword evidence="5 13" id="KW-0255">Endonuclease</keyword>
<accession>A0A6S6TN12</accession>
<keyword evidence="3 13" id="KW-0540">Nuclease</keyword>
<dbReference type="PRINTS" id="PR00696">
    <property type="entry name" value="RSOLVASERUVC"/>
</dbReference>
<dbReference type="Pfam" id="PF02075">
    <property type="entry name" value="RuvC"/>
    <property type="match status" value="1"/>
</dbReference>
<feature type="active site" evidence="13">
    <location>
        <position position="139"/>
    </location>
</feature>
<dbReference type="GO" id="GO:0048476">
    <property type="term" value="C:Holliday junction resolvase complex"/>
    <property type="evidence" value="ECO:0007669"/>
    <property type="project" value="UniProtKB-UniRule"/>
</dbReference>
<comment type="subunit">
    <text evidence="13">Homodimer which binds Holliday junction (HJ) DNA. The HJ becomes 2-fold symmetrical on binding to RuvC with unstacked arms; it has a different conformation from HJ DNA in complex with RuvA. In the full resolvosome a probable DNA-RuvA(4)-RuvB(12)-RuvC(2) complex forms which resolves the HJ.</text>
</comment>
<evidence type="ECO:0000313" key="15">
    <source>
        <dbReference type="EMBL" id="CAA6824221.1"/>
    </source>
</evidence>
<dbReference type="CDD" id="cd16962">
    <property type="entry name" value="RuvC"/>
    <property type="match status" value="1"/>
</dbReference>
<evidence type="ECO:0000256" key="1">
    <source>
        <dbReference type="ARBA" id="ARBA00009518"/>
    </source>
</evidence>
<comment type="catalytic activity">
    <reaction evidence="12 13">
        <text>Endonucleolytic cleavage at a junction such as a reciprocal single-stranded crossover between two homologous DNA duplexes (Holliday junction).</text>
        <dbReference type="EC" id="3.1.21.10"/>
    </reaction>
</comment>
<keyword evidence="10 13" id="KW-0233">DNA recombination</keyword>
<comment type="similarity">
    <text evidence="1 13">Belongs to the RuvC family.</text>
</comment>
<dbReference type="HAMAP" id="MF_00034">
    <property type="entry name" value="RuvC"/>
    <property type="match status" value="1"/>
</dbReference>
<dbReference type="PANTHER" id="PTHR30194">
    <property type="entry name" value="CROSSOVER JUNCTION ENDODEOXYRIBONUCLEASE RUVC"/>
    <property type="match status" value="1"/>
</dbReference>
<organism evidence="15">
    <name type="scientific">uncultured Thiotrichaceae bacterium</name>
    <dbReference type="NCBI Taxonomy" id="298394"/>
    <lineage>
        <taxon>Bacteria</taxon>
        <taxon>Pseudomonadati</taxon>
        <taxon>Pseudomonadota</taxon>
        <taxon>Gammaproteobacteria</taxon>
        <taxon>Thiotrichales</taxon>
        <taxon>Thiotrichaceae</taxon>
        <taxon>environmental samples</taxon>
    </lineage>
</organism>
<feature type="active site" evidence="13">
    <location>
        <position position="67"/>
    </location>
</feature>
<evidence type="ECO:0000256" key="4">
    <source>
        <dbReference type="ARBA" id="ARBA00022723"/>
    </source>
</evidence>
<keyword evidence="2 13" id="KW-0963">Cytoplasm</keyword>
<proteinExistence type="inferred from homology"/>
<dbReference type="GO" id="GO:0000287">
    <property type="term" value="F:magnesium ion binding"/>
    <property type="evidence" value="ECO:0007669"/>
    <property type="project" value="UniProtKB-UniRule"/>
</dbReference>
<feature type="active site" evidence="13">
    <location>
        <position position="8"/>
    </location>
</feature>
<dbReference type="GO" id="GO:0006310">
    <property type="term" value="P:DNA recombination"/>
    <property type="evidence" value="ECO:0007669"/>
    <property type="project" value="UniProtKB-UniRule"/>
</dbReference>
<comment type="function">
    <text evidence="13">The RuvA-RuvB-RuvC complex processes Holliday junction (HJ) DNA during genetic recombination and DNA repair. Endonuclease that resolves HJ intermediates. Cleaves cruciform DNA by making single-stranded nicks across the HJ at symmetrical positions within the homologous arms, yielding a 5'-phosphate and a 3'-hydroxyl group; requires a central core of homology in the junction. The consensus cleavage sequence is 5'-(A/T)TT(C/G)-3'. Cleavage occurs on the 3'-side of the TT dinucleotide at the point of strand exchange. HJ branch migration catalyzed by RuvA-RuvB allows RuvC to scan DNA until it finds its consensus sequence, where it cleaves and resolves the cruciform DNA.</text>
</comment>
<evidence type="ECO:0000256" key="9">
    <source>
        <dbReference type="ARBA" id="ARBA00023125"/>
    </source>
</evidence>
<dbReference type="InterPro" id="IPR036397">
    <property type="entry name" value="RNaseH_sf"/>
</dbReference>
<keyword evidence="11 13" id="KW-0234">DNA repair</keyword>
<dbReference type="GO" id="GO:0003677">
    <property type="term" value="F:DNA binding"/>
    <property type="evidence" value="ECO:0007669"/>
    <property type="project" value="UniProtKB-KW"/>
</dbReference>
<dbReference type="AlphaFoldDB" id="A0A6S6TN12"/>
<evidence type="ECO:0000256" key="6">
    <source>
        <dbReference type="ARBA" id="ARBA00022763"/>
    </source>
</evidence>
<comment type="subcellular location">
    <subcellularLocation>
        <location evidence="13">Cytoplasm</location>
    </subcellularLocation>
</comment>
<dbReference type="SUPFAM" id="SSF53098">
    <property type="entry name" value="Ribonuclease H-like"/>
    <property type="match status" value="1"/>
</dbReference>
<sequence>MAIILGIDPGSRFTGFGIIESNGQHSRHIHSGVLKLGSAPFPERLGKIFAGLQTVILEYQPVQMAIENVFVSKNPSSALKLGQARGAAICAGVMNGLEVAEYTPREVKQAVVGKGAADKSQVQHMTKILLNLSGELQEDRADALGVALCHAHTWAFQKKIQIAEQGK</sequence>
<keyword evidence="4 13" id="KW-0479">Metal-binding</keyword>
<dbReference type="InterPro" id="IPR012337">
    <property type="entry name" value="RNaseH-like_sf"/>
</dbReference>
<feature type="binding site" evidence="13">
    <location>
        <position position="139"/>
    </location>
    <ligand>
        <name>Mg(2+)</name>
        <dbReference type="ChEBI" id="CHEBI:18420"/>
        <label>1</label>
    </ligand>
</feature>